<keyword evidence="4" id="KW-1185">Reference proteome</keyword>
<feature type="signal peptide" evidence="2">
    <location>
        <begin position="1"/>
        <end position="22"/>
    </location>
</feature>
<feature type="region of interest" description="Disordered" evidence="1">
    <location>
        <begin position="68"/>
        <end position="92"/>
    </location>
</feature>
<organism evidence="3 4">
    <name type="scientific">Immersiella caudata</name>
    <dbReference type="NCBI Taxonomy" id="314043"/>
    <lineage>
        <taxon>Eukaryota</taxon>
        <taxon>Fungi</taxon>
        <taxon>Dikarya</taxon>
        <taxon>Ascomycota</taxon>
        <taxon>Pezizomycotina</taxon>
        <taxon>Sordariomycetes</taxon>
        <taxon>Sordariomycetidae</taxon>
        <taxon>Sordariales</taxon>
        <taxon>Lasiosphaeriaceae</taxon>
        <taxon>Immersiella</taxon>
    </lineage>
</organism>
<evidence type="ECO:0000313" key="3">
    <source>
        <dbReference type="EMBL" id="KAK0622925.1"/>
    </source>
</evidence>
<feature type="chain" id="PRO_5041424844" description="Secreted protein" evidence="2">
    <location>
        <begin position="23"/>
        <end position="92"/>
    </location>
</feature>
<evidence type="ECO:0000256" key="1">
    <source>
        <dbReference type="SAM" id="MobiDB-lite"/>
    </source>
</evidence>
<accession>A0AA40C2S9</accession>
<protein>
    <recommendedName>
        <fullName evidence="5">Secreted protein</fullName>
    </recommendedName>
</protein>
<reference evidence="3" key="1">
    <citation type="submission" date="2023-06" db="EMBL/GenBank/DDBJ databases">
        <title>Genome-scale phylogeny and comparative genomics of the fungal order Sordariales.</title>
        <authorList>
            <consortium name="Lawrence Berkeley National Laboratory"/>
            <person name="Hensen N."/>
            <person name="Bonometti L."/>
            <person name="Westerberg I."/>
            <person name="Brannstrom I.O."/>
            <person name="Guillou S."/>
            <person name="Cros-Aarteil S."/>
            <person name="Calhoun S."/>
            <person name="Haridas S."/>
            <person name="Kuo A."/>
            <person name="Mondo S."/>
            <person name="Pangilinan J."/>
            <person name="Riley R."/>
            <person name="Labutti K."/>
            <person name="Andreopoulos B."/>
            <person name="Lipzen A."/>
            <person name="Chen C."/>
            <person name="Yanf M."/>
            <person name="Daum C."/>
            <person name="Ng V."/>
            <person name="Clum A."/>
            <person name="Steindorff A."/>
            <person name="Ohm R."/>
            <person name="Martin F."/>
            <person name="Silar P."/>
            <person name="Natvig D."/>
            <person name="Lalanne C."/>
            <person name="Gautier V."/>
            <person name="Ament-Velasquez S.L."/>
            <person name="Kruys A."/>
            <person name="Hutchinson M.I."/>
            <person name="Powell A.J."/>
            <person name="Barry K."/>
            <person name="Miller A.N."/>
            <person name="Grigoriev I.V."/>
            <person name="Debuchy R."/>
            <person name="Gladieux P."/>
            <person name="Thoren M.H."/>
            <person name="Johannesson H."/>
        </authorList>
    </citation>
    <scope>NUCLEOTIDE SEQUENCE</scope>
    <source>
        <strain evidence="3">CBS 606.72</strain>
    </source>
</reference>
<feature type="compositionally biased region" description="Polar residues" evidence="1">
    <location>
        <begin position="83"/>
        <end position="92"/>
    </location>
</feature>
<dbReference type="Proteomes" id="UP001175000">
    <property type="component" value="Unassembled WGS sequence"/>
</dbReference>
<dbReference type="AlphaFoldDB" id="A0AA40C2S9"/>
<proteinExistence type="predicted"/>
<name>A0AA40C2S9_9PEZI</name>
<keyword evidence="2" id="KW-0732">Signal</keyword>
<evidence type="ECO:0000313" key="4">
    <source>
        <dbReference type="Proteomes" id="UP001175000"/>
    </source>
</evidence>
<gene>
    <name evidence="3" type="ORF">B0T14DRAFT_156869</name>
</gene>
<evidence type="ECO:0000256" key="2">
    <source>
        <dbReference type="SAM" id="SignalP"/>
    </source>
</evidence>
<dbReference type="EMBL" id="JAULSU010000003">
    <property type="protein sequence ID" value="KAK0622925.1"/>
    <property type="molecule type" value="Genomic_DNA"/>
</dbReference>
<evidence type="ECO:0008006" key="5">
    <source>
        <dbReference type="Google" id="ProtNLM"/>
    </source>
</evidence>
<comment type="caution">
    <text evidence="3">The sequence shown here is derived from an EMBL/GenBank/DDBJ whole genome shotgun (WGS) entry which is preliminary data.</text>
</comment>
<sequence length="92" mass="10305">MRLYSLSLVSLLLYLYPEDIGGGIMKLNFDWEMPRAPTYGHTRKNEPFAPLLKPFLYLLLPNALPTPKKDSKGVAGQQRLAPSHSSEAFQAS</sequence>